<name>A0A9K3DUX4_HELAN</name>
<protein>
    <submittedName>
        <fullName evidence="1">Uncharacterized protein</fullName>
    </submittedName>
</protein>
<accession>A0A9K3DUX4</accession>
<dbReference type="Gramene" id="mRNA:HanXRQr2_Chr16g0772051">
    <property type="protein sequence ID" value="mRNA:HanXRQr2_Chr16g0772051"/>
    <property type="gene ID" value="HanXRQr2_Chr16g0772051"/>
</dbReference>
<evidence type="ECO:0000313" key="2">
    <source>
        <dbReference type="Proteomes" id="UP000215914"/>
    </source>
</evidence>
<proteinExistence type="predicted"/>
<reference evidence="1" key="1">
    <citation type="journal article" date="2017" name="Nature">
        <title>The sunflower genome provides insights into oil metabolism, flowering and Asterid evolution.</title>
        <authorList>
            <person name="Badouin H."/>
            <person name="Gouzy J."/>
            <person name="Grassa C.J."/>
            <person name="Murat F."/>
            <person name="Staton S.E."/>
            <person name="Cottret L."/>
            <person name="Lelandais-Briere C."/>
            <person name="Owens G.L."/>
            <person name="Carrere S."/>
            <person name="Mayjonade B."/>
            <person name="Legrand L."/>
            <person name="Gill N."/>
            <person name="Kane N.C."/>
            <person name="Bowers J.E."/>
            <person name="Hubner S."/>
            <person name="Bellec A."/>
            <person name="Berard A."/>
            <person name="Berges H."/>
            <person name="Blanchet N."/>
            <person name="Boniface M.C."/>
            <person name="Brunel D."/>
            <person name="Catrice O."/>
            <person name="Chaidir N."/>
            <person name="Claudel C."/>
            <person name="Donnadieu C."/>
            <person name="Faraut T."/>
            <person name="Fievet G."/>
            <person name="Helmstetter N."/>
            <person name="King M."/>
            <person name="Knapp S.J."/>
            <person name="Lai Z."/>
            <person name="Le Paslier M.C."/>
            <person name="Lippi Y."/>
            <person name="Lorenzon L."/>
            <person name="Mandel J.R."/>
            <person name="Marage G."/>
            <person name="Marchand G."/>
            <person name="Marquand E."/>
            <person name="Bret-Mestries E."/>
            <person name="Morien E."/>
            <person name="Nambeesan S."/>
            <person name="Nguyen T."/>
            <person name="Pegot-Espagnet P."/>
            <person name="Pouilly N."/>
            <person name="Raftis F."/>
            <person name="Sallet E."/>
            <person name="Schiex T."/>
            <person name="Thomas J."/>
            <person name="Vandecasteele C."/>
            <person name="Vares D."/>
            <person name="Vear F."/>
            <person name="Vautrin S."/>
            <person name="Crespi M."/>
            <person name="Mangin B."/>
            <person name="Burke J.M."/>
            <person name="Salse J."/>
            <person name="Munos S."/>
            <person name="Vincourt P."/>
            <person name="Rieseberg L.H."/>
            <person name="Langlade N.B."/>
        </authorList>
    </citation>
    <scope>NUCLEOTIDE SEQUENCE</scope>
    <source>
        <tissue evidence="1">Leaves</tissue>
    </source>
</reference>
<dbReference type="EMBL" id="MNCJ02000331">
    <property type="protein sequence ID" value="KAF5762022.1"/>
    <property type="molecule type" value="Genomic_DNA"/>
</dbReference>
<sequence length="55" mass="5926">MLIDITEVHDHAGLKGVKMEALKGSLGLGVGVFGRLEIEPDLTAKKLRSVTLRVI</sequence>
<dbReference type="Proteomes" id="UP000215914">
    <property type="component" value="Unassembled WGS sequence"/>
</dbReference>
<keyword evidence="2" id="KW-1185">Reference proteome</keyword>
<reference evidence="1" key="2">
    <citation type="submission" date="2020-06" db="EMBL/GenBank/DDBJ databases">
        <title>Helianthus annuus Genome sequencing and assembly Release 2.</title>
        <authorList>
            <person name="Gouzy J."/>
            <person name="Langlade N."/>
            <person name="Munos S."/>
        </authorList>
    </citation>
    <scope>NUCLEOTIDE SEQUENCE</scope>
    <source>
        <tissue evidence="1">Leaves</tissue>
    </source>
</reference>
<organism evidence="1 2">
    <name type="scientific">Helianthus annuus</name>
    <name type="common">Common sunflower</name>
    <dbReference type="NCBI Taxonomy" id="4232"/>
    <lineage>
        <taxon>Eukaryota</taxon>
        <taxon>Viridiplantae</taxon>
        <taxon>Streptophyta</taxon>
        <taxon>Embryophyta</taxon>
        <taxon>Tracheophyta</taxon>
        <taxon>Spermatophyta</taxon>
        <taxon>Magnoliopsida</taxon>
        <taxon>eudicotyledons</taxon>
        <taxon>Gunneridae</taxon>
        <taxon>Pentapetalae</taxon>
        <taxon>asterids</taxon>
        <taxon>campanulids</taxon>
        <taxon>Asterales</taxon>
        <taxon>Asteraceae</taxon>
        <taxon>Asteroideae</taxon>
        <taxon>Heliantheae alliance</taxon>
        <taxon>Heliantheae</taxon>
        <taxon>Helianthus</taxon>
    </lineage>
</organism>
<gene>
    <name evidence="1" type="ORF">HanXRQr2_Chr16g0772051</name>
</gene>
<comment type="caution">
    <text evidence="1">The sequence shown here is derived from an EMBL/GenBank/DDBJ whole genome shotgun (WGS) entry which is preliminary data.</text>
</comment>
<dbReference type="AlphaFoldDB" id="A0A9K3DUX4"/>
<evidence type="ECO:0000313" key="1">
    <source>
        <dbReference type="EMBL" id="KAF5762022.1"/>
    </source>
</evidence>